<dbReference type="RefSeq" id="WP_182538291.1">
    <property type="nucleotide sequence ID" value="NZ_JACGXA010000001.1"/>
</dbReference>
<evidence type="ECO:0000313" key="3">
    <source>
        <dbReference type="Proteomes" id="UP000580910"/>
    </source>
</evidence>
<organism evidence="2 3">
    <name type="scientific">Nocardioides ginsengisegetis</name>
    <dbReference type="NCBI Taxonomy" id="661491"/>
    <lineage>
        <taxon>Bacteria</taxon>
        <taxon>Bacillati</taxon>
        <taxon>Actinomycetota</taxon>
        <taxon>Actinomycetes</taxon>
        <taxon>Propionibacteriales</taxon>
        <taxon>Nocardioidaceae</taxon>
        <taxon>Nocardioides</taxon>
    </lineage>
</organism>
<dbReference type="EMBL" id="JACGXA010000001">
    <property type="protein sequence ID" value="MBA8803351.1"/>
    <property type="molecule type" value="Genomic_DNA"/>
</dbReference>
<proteinExistence type="predicted"/>
<sequence length="556" mass="58166">MSSVHRAPHRALAGPILGLVLGLLLATLGPLAPARADVSRQSARQASGVSILCTGYVGCRDRGYSNSGYQAANDQMYWLMYSGHNCTNYAAYRMVQSGLPNSRPWSGGGNAEYWGIYMKSITDDVPAVGAVAWWRENASPAGSAGHVAYVEQVISSNEIIVSQDSWGGDFSWARITRGGGSWPSGFVHFNDVKLENVAKPDVTGVTKVGGALSASPGSWTPQGSNTTYTYQWKAGADPIEGATGPSLTLAQEQQGKRISVKVTAARPGYPTSSVVSDKTSYVEPGVISSLTAPTVSGEATVDHELVASGGTWKPAPAELTYQWYADGQLLEGVTQSTYTPGPAQVGLPISVTVTATKPGYDPVSATSLATAAVQKATFTVRDPATLGGTPRLGDVLTLDPGTWSPGVADTTVVWLRDGVPIEGALGTSYTLTTDDLGHHVSASLTLTRAGYEDLVQTVRPSGLVKTVPTMVLRSSRPGTGRLAVHVALGAAGVPVVAGVVRIVARGHLLAELTLDRYGRAARVLRGLPAGLTNVRFSYLGSDTVVGTTLRKTVTIK</sequence>
<feature type="domain" description="Peptidase C51" evidence="1">
    <location>
        <begin position="61"/>
        <end position="191"/>
    </location>
</feature>
<gene>
    <name evidence="2" type="ORF">FB382_001642</name>
</gene>
<dbReference type="InterPro" id="IPR038765">
    <property type="entry name" value="Papain-like_cys_pep_sf"/>
</dbReference>
<reference evidence="2 3" key="1">
    <citation type="submission" date="2020-07" db="EMBL/GenBank/DDBJ databases">
        <title>Sequencing the genomes of 1000 actinobacteria strains.</title>
        <authorList>
            <person name="Klenk H.-P."/>
        </authorList>
    </citation>
    <scope>NUCLEOTIDE SEQUENCE [LARGE SCALE GENOMIC DNA]</scope>
    <source>
        <strain evidence="2 3">DSM 21349</strain>
    </source>
</reference>
<comment type="caution">
    <text evidence="2">The sequence shown here is derived from an EMBL/GenBank/DDBJ whole genome shotgun (WGS) entry which is preliminary data.</text>
</comment>
<dbReference type="Gene3D" id="3.90.1720.10">
    <property type="entry name" value="endopeptidase domain like (from Nostoc punctiforme)"/>
    <property type="match status" value="1"/>
</dbReference>
<dbReference type="InterPro" id="IPR007921">
    <property type="entry name" value="CHAP_dom"/>
</dbReference>
<dbReference type="AlphaFoldDB" id="A0A7W3P9E9"/>
<name>A0A7W3P9E9_9ACTN</name>
<dbReference type="Pfam" id="PF05257">
    <property type="entry name" value="CHAP"/>
    <property type="match status" value="1"/>
</dbReference>
<dbReference type="Proteomes" id="UP000580910">
    <property type="component" value="Unassembled WGS sequence"/>
</dbReference>
<keyword evidence="3" id="KW-1185">Reference proteome</keyword>
<evidence type="ECO:0000259" key="1">
    <source>
        <dbReference type="PROSITE" id="PS50911"/>
    </source>
</evidence>
<protein>
    <submittedName>
        <fullName evidence="2">Surface antigen</fullName>
    </submittedName>
</protein>
<accession>A0A7W3P9E9</accession>
<dbReference type="SUPFAM" id="SSF54001">
    <property type="entry name" value="Cysteine proteinases"/>
    <property type="match status" value="1"/>
</dbReference>
<dbReference type="Gene3D" id="2.60.40.2700">
    <property type="match status" value="3"/>
</dbReference>
<dbReference type="PROSITE" id="PS50911">
    <property type="entry name" value="CHAP"/>
    <property type="match status" value="1"/>
</dbReference>
<evidence type="ECO:0000313" key="2">
    <source>
        <dbReference type="EMBL" id="MBA8803351.1"/>
    </source>
</evidence>